<sequence>MRGHKSFLFGWCFNLLVGVVPLGDTMPTKSGTRKVDLRFAEISTSSLLGPRNENYGSPLGGFGNAAFTRTDDGPVKGYLRRIARGDNATSELTAQQTNFDIKRGRYLAHYYNKADKRFYMYARSGLMADAGLPASPSSTDVSLTDDQAKVGFAKRAREAQNSFQGGTFLGELREALHMIKHPAQAFRKGFSDYFRTLKKRRRGSPSHRSKVLSDTWLEYVFGWKPLLSDIDSAAKALGNLAFREPFKMVSFYAKNQVPTQNKARFSGNVGPLVWHEWRQEYRETVVVYRGVVDCKIDGGAGDIRRDFGLTLEDFVPTLWELIPYSFVADYFTNIGDIISAFSYGGMNLRWTSRTQVIKAIADNITADAKLNSTDPINIIEFGNDPGRSVITRRIVERKNYTAGFVPSLRFEIPGANSTKWVNLLALKNGQRRLTPF</sequence>
<reference evidence="1" key="1">
    <citation type="submission" date="2019-05" db="EMBL/GenBank/DDBJ databases">
        <title>Metatranscriptomic reconstruction reveals RNA viruses with the potential to shape carbon cycling in soil.</title>
        <authorList>
            <person name="Starr E.P."/>
            <person name="Nuccio E."/>
            <person name="Pett-Ridge J."/>
            <person name="Banfield J.F."/>
            <person name="Firestone M.K."/>
        </authorList>
    </citation>
    <scope>NUCLEOTIDE SEQUENCE</scope>
    <source>
        <strain evidence="1">H4_Bulk_Litter_22_scaffold_329</strain>
    </source>
</reference>
<dbReference type="EMBL" id="MN033940">
    <property type="protein sequence ID" value="QDH88222.1"/>
    <property type="molecule type" value="Genomic_RNA"/>
</dbReference>
<organism evidence="1">
    <name type="scientific">Leviviridae sp</name>
    <dbReference type="NCBI Taxonomy" id="2027243"/>
    <lineage>
        <taxon>Viruses</taxon>
        <taxon>Riboviria</taxon>
        <taxon>Orthornavirae</taxon>
        <taxon>Lenarviricota</taxon>
        <taxon>Leviviricetes</taxon>
        <taxon>Norzivirales</taxon>
        <taxon>Fiersviridae</taxon>
    </lineage>
</organism>
<protein>
    <submittedName>
        <fullName evidence="1">Uncharacterized protein</fullName>
    </submittedName>
</protein>
<proteinExistence type="predicted"/>
<gene>
    <name evidence="1" type="ORF">H4BulkLitter22329_000004</name>
</gene>
<evidence type="ECO:0000313" key="1">
    <source>
        <dbReference type="EMBL" id="QDH88222.1"/>
    </source>
</evidence>
<name>A0A514D3M8_9VIRU</name>
<accession>A0A514D3M8</accession>